<keyword evidence="3 6" id="KW-0256">Endoplasmic reticulum</keyword>
<reference evidence="9" key="1">
    <citation type="submission" date="2022-10" db="EMBL/GenBank/DDBJ databases">
        <authorList>
            <person name="Hyden B.L."/>
            <person name="Feng K."/>
            <person name="Yates T."/>
            <person name="Jawdy S."/>
            <person name="Smart L.B."/>
            <person name="Muchero W."/>
        </authorList>
    </citation>
    <scope>NUCLEOTIDE SEQUENCE</scope>
    <source>
        <tissue evidence="9">Shoot tip</tissue>
    </source>
</reference>
<sequence length="749" mass="82775">MDVSRRGAGVKTSVVAGSVWENRMKLDEVKGGIKVFNGEENVGESGGSNGDAGKKMVKRGHTGTGASVAMSGKRRTWKSESFDGPIQIAKGKNSEHLCKELSVSVDGIKKNPGQARKGRSEGSNKELSLSVDGIDKSSIQAKKGSKEIDGIVRSPIPVKKGRSEPNKEVGVSADGNEKSPSQIRKQRSDIKEVVESGIELRKVKSDSVKVLELSEIGKDPVLGGVERNSVQLRMAKTEADKVLDESVNGIEKIPLEIEENGSEETCKEPVVCQEKVISISETNESIEKPPPKLLFDNPPPPHDDDDDVVIDGDEDIEGDEDEEEIEIQIEKKSLDIKEINISEEKIKKVETNVADQKPAKVETNVAEQKPAQVETNVAAKKPAKVETNVAEKKSTKVEICIPEQKPKRVVSEVKKVQQFNNRTAPTSSIVNKQPPPVIKRATLYQNLAKAAANPSIPVANGHQKFKETHRHSKLQNLVDLVMWRDISRSTLAFGMGTFIIISSSYSKDLNVSFISVMSYLGLVYLATIFLYRSLIRRGVIGIDDDDDGSYVLGEGEAIWLLRLVLPYLNECLLKIRALFSGDPATTMKMAVLLFVFARCGSSITVWKMAKLGFFGVFTVPKVCSSYSPQLTAYGKFWIRRFRDAWESCSHKKAVALGIFTLVWNLSSMVARIWAVFMMFVAVRYYQQTMERDDWVVEEEEEEEEVDTEADGTWHEDIGGQRQGSGPTLVEVNKAKKGSLKCNFVLIDVV</sequence>
<keyword evidence="10" id="KW-1185">Reference proteome</keyword>
<gene>
    <name evidence="9" type="ORF">OIU77_005785</name>
</gene>
<evidence type="ECO:0000256" key="7">
    <source>
        <dbReference type="SAM" id="MobiDB-lite"/>
    </source>
</evidence>
<keyword evidence="5 6" id="KW-0472">Membrane</keyword>
<protein>
    <recommendedName>
        <fullName evidence="6">Reticulon-like protein</fullName>
    </recommendedName>
</protein>
<evidence type="ECO:0000259" key="8">
    <source>
        <dbReference type="PROSITE" id="PS50845"/>
    </source>
</evidence>
<dbReference type="InterPro" id="IPR044647">
    <property type="entry name" value="RTNLB17/18/21"/>
</dbReference>
<evidence type="ECO:0000256" key="6">
    <source>
        <dbReference type="RuleBase" id="RU363132"/>
    </source>
</evidence>
<organism evidence="9 10">
    <name type="scientific">Salix suchowensis</name>
    <dbReference type="NCBI Taxonomy" id="1278906"/>
    <lineage>
        <taxon>Eukaryota</taxon>
        <taxon>Viridiplantae</taxon>
        <taxon>Streptophyta</taxon>
        <taxon>Embryophyta</taxon>
        <taxon>Tracheophyta</taxon>
        <taxon>Spermatophyta</taxon>
        <taxon>Magnoliopsida</taxon>
        <taxon>eudicotyledons</taxon>
        <taxon>Gunneridae</taxon>
        <taxon>Pentapetalae</taxon>
        <taxon>rosids</taxon>
        <taxon>fabids</taxon>
        <taxon>Malpighiales</taxon>
        <taxon>Salicaceae</taxon>
        <taxon>Saliceae</taxon>
        <taxon>Salix</taxon>
    </lineage>
</organism>
<feature type="domain" description="Reticulon" evidence="8">
    <location>
        <begin position="477"/>
        <end position="633"/>
    </location>
</feature>
<dbReference type="InterPro" id="IPR003388">
    <property type="entry name" value="Reticulon"/>
</dbReference>
<feature type="region of interest" description="Disordered" evidence="7">
    <location>
        <begin position="281"/>
        <end position="325"/>
    </location>
</feature>
<evidence type="ECO:0000256" key="4">
    <source>
        <dbReference type="ARBA" id="ARBA00022989"/>
    </source>
</evidence>
<evidence type="ECO:0000313" key="10">
    <source>
        <dbReference type="Proteomes" id="UP001141253"/>
    </source>
</evidence>
<evidence type="ECO:0000256" key="1">
    <source>
        <dbReference type="ARBA" id="ARBA00004477"/>
    </source>
</evidence>
<name>A0ABQ9AQT1_9ROSI</name>
<dbReference type="EMBL" id="JAPFFI010000017">
    <property type="protein sequence ID" value="KAJ6355264.1"/>
    <property type="molecule type" value="Genomic_DNA"/>
</dbReference>
<feature type="transmembrane region" description="Helical" evidence="6">
    <location>
        <begin position="661"/>
        <end position="682"/>
    </location>
</feature>
<feature type="region of interest" description="Disordered" evidence="7">
    <location>
        <begin position="38"/>
        <end position="88"/>
    </location>
</feature>
<feature type="compositionally biased region" description="Acidic residues" evidence="7">
    <location>
        <begin position="303"/>
        <end position="325"/>
    </location>
</feature>
<feature type="region of interest" description="Disordered" evidence="7">
    <location>
        <begin position="703"/>
        <end position="725"/>
    </location>
</feature>
<evidence type="ECO:0000256" key="3">
    <source>
        <dbReference type="ARBA" id="ARBA00022824"/>
    </source>
</evidence>
<evidence type="ECO:0000313" key="9">
    <source>
        <dbReference type="EMBL" id="KAJ6355264.1"/>
    </source>
</evidence>
<evidence type="ECO:0000256" key="5">
    <source>
        <dbReference type="ARBA" id="ARBA00023136"/>
    </source>
</evidence>
<feature type="region of interest" description="Disordered" evidence="7">
    <location>
        <begin position="104"/>
        <end position="188"/>
    </location>
</feature>
<dbReference type="PROSITE" id="PS50845">
    <property type="entry name" value="RETICULON"/>
    <property type="match status" value="1"/>
</dbReference>
<keyword evidence="2 6" id="KW-0812">Transmembrane</keyword>
<dbReference type="Pfam" id="PF02453">
    <property type="entry name" value="Reticulon"/>
    <property type="match status" value="1"/>
</dbReference>
<comment type="caution">
    <text evidence="9">The sequence shown here is derived from an EMBL/GenBank/DDBJ whole genome shotgun (WGS) entry which is preliminary data.</text>
</comment>
<reference evidence="9" key="2">
    <citation type="journal article" date="2023" name="Int. J. Mol. Sci.">
        <title>De Novo Assembly and Annotation of 11 Diverse Shrub Willow (Salix) Genomes Reveals Novel Gene Organization in Sex-Linked Regions.</title>
        <authorList>
            <person name="Hyden B."/>
            <person name="Feng K."/>
            <person name="Yates T.B."/>
            <person name="Jawdy S."/>
            <person name="Cereghino C."/>
            <person name="Smart L.B."/>
            <person name="Muchero W."/>
        </authorList>
    </citation>
    <scope>NUCLEOTIDE SEQUENCE</scope>
    <source>
        <tissue evidence="9">Shoot tip</tissue>
    </source>
</reference>
<dbReference type="PANTHER" id="PTHR46626:SF1">
    <property type="entry name" value="RETICULON-LIKE PROTEIN B21"/>
    <property type="match status" value="1"/>
</dbReference>
<proteinExistence type="predicted"/>
<accession>A0ABQ9AQT1</accession>
<evidence type="ECO:0000256" key="2">
    <source>
        <dbReference type="ARBA" id="ARBA00022692"/>
    </source>
</evidence>
<keyword evidence="4 6" id="KW-1133">Transmembrane helix</keyword>
<feature type="transmembrane region" description="Helical" evidence="6">
    <location>
        <begin position="511"/>
        <end position="531"/>
    </location>
</feature>
<dbReference type="Proteomes" id="UP001141253">
    <property type="component" value="Chromosome 18"/>
</dbReference>
<dbReference type="PANTHER" id="PTHR46626">
    <property type="entry name" value="RETICULON-LIKE PROTEIN B17"/>
    <property type="match status" value="1"/>
</dbReference>
<comment type="subcellular location">
    <subcellularLocation>
        <location evidence="1 6">Endoplasmic reticulum membrane</location>
        <topology evidence="1 6">Multi-pass membrane protein</topology>
    </subcellularLocation>
</comment>